<dbReference type="EMBL" id="MU970164">
    <property type="protein sequence ID" value="KAK9319756.1"/>
    <property type="molecule type" value="Genomic_DNA"/>
</dbReference>
<gene>
    <name evidence="1" type="ORF">V1517DRAFT_331483</name>
</gene>
<comment type="caution">
    <text evidence="1">The sequence shown here is derived from an EMBL/GenBank/DDBJ whole genome shotgun (WGS) entry which is preliminary data.</text>
</comment>
<reference evidence="2" key="1">
    <citation type="journal article" date="2024" name="Front. Bioeng. Biotechnol.">
        <title>Genome-scale model development and genomic sequencing of the oleaginous clade Lipomyces.</title>
        <authorList>
            <person name="Czajka J.J."/>
            <person name="Han Y."/>
            <person name="Kim J."/>
            <person name="Mondo S.J."/>
            <person name="Hofstad B.A."/>
            <person name="Robles A."/>
            <person name="Haridas S."/>
            <person name="Riley R."/>
            <person name="LaButti K."/>
            <person name="Pangilinan J."/>
            <person name="Andreopoulos W."/>
            <person name="Lipzen A."/>
            <person name="Yan J."/>
            <person name="Wang M."/>
            <person name="Ng V."/>
            <person name="Grigoriev I.V."/>
            <person name="Spatafora J.W."/>
            <person name="Magnuson J.K."/>
            <person name="Baker S.E."/>
            <person name="Pomraning K.R."/>
        </authorList>
    </citation>
    <scope>NUCLEOTIDE SEQUENCE [LARGE SCALE GENOMIC DNA]</scope>
    <source>
        <strain evidence="2">CBS 10300</strain>
    </source>
</reference>
<evidence type="ECO:0000313" key="1">
    <source>
        <dbReference type="EMBL" id="KAK9319756.1"/>
    </source>
</evidence>
<accession>A0ACC3TFJ5</accession>
<proteinExistence type="predicted"/>
<name>A0ACC3TFJ5_9ASCO</name>
<keyword evidence="2" id="KW-1185">Reference proteome</keyword>
<evidence type="ECO:0000313" key="2">
    <source>
        <dbReference type="Proteomes" id="UP001489719"/>
    </source>
</evidence>
<sequence>MRHRSLLLGCYRLSSLETWGFKISRTSTSSYSTAFRGNSADVTSYNSEADPSLNLIDHLIQRGLVKDITDRDGLLETLLSGTKTAVYCGADPTALSLHVGNLVPLLGMLHFGIRGHEMIGLIGGATVEVGDPSGRDTERVELENDVKIINETSISQQMERLLKNGIEYARSKGYCDIGQMRIVNNATWWKDMSFLEFMGVVGRHLRVQEMLKRQSVQRRITSEAGIGYNEFTYQALQAYDFFHLHKKFGCKIQFGGSDQYGNIASGVDLTSRLQFAQSLPRIQTFGVTTPLLTTATGEKLGKSAGNAVWLDPALTSPFALYQYFVRLPDADIEKYLRILTLLPLSEISAIVAKHEEDPSLRIGQHALGKEVTDIVHGLGFGEKAYVQSRILYSTPSEGIDYSADQIIDAFENDSQLKVLPATDVVNERVVKVIQRVASNRSMKSIRELVNSGGVYVGPRLTRVDDVQATVQPDWLINGRLVIIRLGKADMQIIKLE</sequence>
<dbReference type="Proteomes" id="UP001489719">
    <property type="component" value="Unassembled WGS sequence"/>
</dbReference>
<organism evidence="1 2">
    <name type="scientific">Lipomyces orientalis</name>
    <dbReference type="NCBI Taxonomy" id="1233043"/>
    <lineage>
        <taxon>Eukaryota</taxon>
        <taxon>Fungi</taxon>
        <taxon>Dikarya</taxon>
        <taxon>Ascomycota</taxon>
        <taxon>Saccharomycotina</taxon>
        <taxon>Lipomycetes</taxon>
        <taxon>Lipomycetales</taxon>
        <taxon>Lipomycetaceae</taxon>
        <taxon>Lipomyces</taxon>
    </lineage>
</organism>
<protein>
    <submittedName>
        <fullName evidence="1">Uncharacterized protein</fullName>
    </submittedName>
</protein>